<accession>A0A3M7STB8</accession>
<organism evidence="1 2">
    <name type="scientific">Brachionus plicatilis</name>
    <name type="common">Marine rotifer</name>
    <name type="synonym">Brachionus muelleri</name>
    <dbReference type="NCBI Taxonomy" id="10195"/>
    <lineage>
        <taxon>Eukaryota</taxon>
        <taxon>Metazoa</taxon>
        <taxon>Spiralia</taxon>
        <taxon>Gnathifera</taxon>
        <taxon>Rotifera</taxon>
        <taxon>Eurotatoria</taxon>
        <taxon>Monogononta</taxon>
        <taxon>Pseudotrocha</taxon>
        <taxon>Ploima</taxon>
        <taxon>Brachionidae</taxon>
        <taxon>Brachionus</taxon>
    </lineage>
</organism>
<gene>
    <name evidence="1" type="ORF">BpHYR1_044363</name>
</gene>
<dbReference type="Proteomes" id="UP000276133">
    <property type="component" value="Unassembled WGS sequence"/>
</dbReference>
<proteinExistence type="predicted"/>
<protein>
    <submittedName>
        <fullName evidence="1">Uncharacterized protein</fullName>
    </submittedName>
</protein>
<keyword evidence="2" id="KW-1185">Reference proteome</keyword>
<evidence type="ECO:0000313" key="1">
    <source>
        <dbReference type="EMBL" id="RNA38867.1"/>
    </source>
</evidence>
<dbReference type="AlphaFoldDB" id="A0A3M7STB8"/>
<reference evidence="1 2" key="1">
    <citation type="journal article" date="2018" name="Sci. Rep.">
        <title>Genomic signatures of local adaptation to the degree of environmental predictability in rotifers.</title>
        <authorList>
            <person name="Franch-Gras L."/>
            <person name="Hahn C."/>
            <person name="Garcia-Roger E.M."/>
            <person name="Carmona M.J."/>
            <person name="Serra M."/>
            <person name="Gomez A."/>
        </authorList>
    </citation>
    <scope>NUCLEOTIDE SEQUENCE [LARGE SCALE GENOMIC DNA]</scope>
    <source>
        <strain evidence="1">HYR1</strain>
    </source>
</reference>
<comment type="caution">
    <text evidence="1">The sequence shown here is derived from an EMBL/GenBank/DDBJ whole genome shotgun (WGS) entry which is preliminary data.</text>
</comment>
<evidence type="ECO:0000313" key="2">
    <source>
        <dbReference type="Proteomes" id="UP000276133"/>
    </source>
</evidence>
<name>A0A3M7STB8_BRAPC</name>
<sequence length="95" mass="11418">MYEFKLGSLNDSYIRSIVFRVPAKRRSLSHKLHIKRTLGDNIFFFINFVINELIIHEIQNLRFIFEILSLKEQQLFKGFAIFETLDPDEGHFCFY</sequence>
<dbReference type="EMBL" id="REGN01000811">
    <property type="protein sequence ID" value="RNA38867.1"/>
    <property type="molecule type" value="Genomic_DNA"/>
</dbReference>